<dbReference type="AlphaFoldDB" id="A0A7T2U0S1"/>
<dbReference type="SUPFAM" id="SSF46689">
    <property type="entry name" value="Homeodomain-like"/>
    <property type="match status" value="1"/>
</dbReference>
<evidence type="ECO:0008006" key="4">
    <source>
        <dbReference type="Google" id="ProtNLM"/>
    </source>
</evidence>
<accession>A0A7T2U0S1</accession>
<dbReference type="Proteomes" id="UP000594943">
    <property type="component" value="Chromosome 1"/>
</dbReference>
<proteinExistence type="predicted"/>
<dbReference type="KEGG" id="bhg:I6G56_18520"/>
<evidence type="ECO:0000313" key="2">
    <source>
        <dbReference type="EMBL" id="QPS43516.1"/>
    </source>
</evidence>
<protein>
    <recommendedName>
        <fullName evidence="4">Transposase</fullName>
    </recommendedName>
</protein>
<feature type="region of interest" description="Disordered" evidence="1">
    <location>
        <begin position="101"/>
        <end position="127"/>
    </location>
</feature>
<name>A0A7T2U0S1_9BURK</name>
<dbReference type="GO" id="GO:0003677">
    <property type="term" value="F:DNA binding"/>
    <property type="evidence" value="ECO:0007669"/>
    <property type="project" value="InterPro"/>
</dbReference>
<dbReference type="GO" id="GO:0006313">
    <property type="term" value="P:DNA transposition"/>
    <property type="evidence" value="ECO:0007669"/>
    <property type="project" value="InterPro"/>
</dbReference>
<organism evidence="2 3">
    <name type="scientific">Burkholderia humptydooensis</name>
    <dbReference type="NCBI Taxonomy" id="430531"/>
    <lineage>
        <taxon>Bacteria</taxon>
        <taxon>Pseudomonadati</taxon>
        <taxon>Pseudomonadota</taxon>
        <taxon>Betaproteobacteria</taxon>
        <taxon>Burkholderiales</taxon>
        <taxon>Burkholderiaceae</taxon>
        <taxon>Burkholderia</taxon>
        <taxon>pseudomallei group</taxon>
    </lineage>
</organism>
<dbReference type="InterPro" id="IPR009057">
    <property type="entry name" value="Homeodomain-like_sf"/>
</dbReference>
<dbReference type="Pfam" id="PF01527">
    <property type="entry name" value="HTH_Tnp_1"/>
    <property type="match status" value="1"/>
</dbReference>
<sequence>MRTQMMTDTDFDFLPLRVTRTCADGKHRYDPEGKRKLIEACRQPGASLAGLALKAGVNANQLRKWVQLQERREVTGVSRDAIAQAPSAFVPVVLIDESPVSTPAESALPSPQPSLQRESHRPSPRAAPLARLSATLPNGVVLELECSGRDTSLVTAMIAALGAG</sequence>
<dbReference type="EMBL" id="CP065686">
    <property type="protein sequence ID" value="QPS43516.1"/>
    <property type="molecule type" value="Genomic_DNA"/>
</dbReference>
<dbReference type="InterPro" id="IPR002514">
    <property type="entry name" value="Transposase_8"/>
</dbReference>
<dbReference type="GO" id="GO:0004803">
    <property type="term" value="F:transposase activity"/>
    <property type="evidence" value="ECO:0007669"/>
    <property type="project" value="InterPro"/>
</dbReference>
<evidence type="ECO:0000256" key="1">
    <source>
        <dbReference type="SAM" id="MobiDB-lite"/>
    </source>
</evidence>
<evidence type="ECO:0000313" key="3">
    <source>
        <dbReference type="Proteomes" id="UP000594943"/>
    </source>
</evidence>
<dbReference type="NCBIfam" id="NF047595">
    <property type="entry name" value="IS66_ISRel24_TnpA"/>
    <property type="match status" value="1"/>
</dbReference>
<reference evidence="2 3" key="1">
    <citation type="submission" date="2020-12" db="EMBL/GenBank/DDBJ databases">
        <title>FDA dAtabase for Regulatory Grade micrObial Sequences (FDA-ARGOS): Supporting development and validation of Infectious Disease Dx tests.</title>
        <authorList>
            <person name="Nelson B."/>
            <person name="Plummer A."/>
            <person name="Tallon L."/>
            <person name="Sadzewicz L."/>
            <person name="Zhao X."/>
            <person name="Boylan J."/>
            <person name="Ott S."/>
            <person name="Bowen H."/>
            <person name="Vavikolanu K."/>
            <person name="Mehta A."/>
            <person name="Aluvathingal J."/>
            <person name="Nadendla S."/>
            <person name="Myers T."/>
            <person name="Yan Y."/>
            <person name="Sichtig H."/>
        </authorList>
    </citation>
    <scope>NUCLEOTIDE SEQUENCE [LARGE SCALE GENOMIC DNA]</scope>
    <source>
        <strain evidence="2 3">FDAARGOS_899</strain>
    </source>
</reference>
<gene>
    <name evidence="2" type="ORF">I6G56_18520</name>
</gene>